<dbReference type="PANTHER" id="PTHR43808">
    <property type="entry name" value="ACETYLORNITHINE DEACETYLASE"/>
    <property type="match status" value="1"/>
</dbReference>
<dbReference type="Gene3D" id="3.30.70.360">
    <property type="match status" value="1"/>
</dbReference>
<evidence type="ECO:0000313" key="7">
    <source>
        <dbReference type="EMBL" id="EHP46655.1"/>
    </source>
</evidence>
<evidence type="ECO:0000256" key="2">
    <source>
        <dbReference type="ARBA" id="ARBA00022723"/>
    </source>
</evidence>
<comment type="cofactor">
    <cofactor evidence="1">
        <name>Zn(2+)</name>
        <dbReference type="ChEBI" id="CHEBI:29105"/>
    </cofactor>
</comment>
<dbReference type="PROSITE" id="PS00758">
    <property type="entry name" value="ARGE_DAPE_CPG2_1"/>
    <property type="match status" value="1"/>
</dbReference>
<dbReference type="HOGENOM" id="CLU_021802_2_0_10"/>
<keyword evidence="2" id="KW-0479">Metal-binding</keyword>
<dbReference type="InterPro" id="IPR036264">
    <property type="entry name" value="Bact_exopeptidase_dim_dom"/>
</dbReference>
<dbReference type="InterPro" id="IPR001261">
    <property type="entry name" value="ArgE/DapE_CS"/>
</dbReference>
<keyword evidence="3" id="KW-0378">Hydrolase</keyword>
<keyword evidence="4" id="KW-0862">Zinc</keyword>
<dbReference type="EMBL" id="ADMC01000025">
    <property type="protein sequence ID" value="EHP46655.1"/>
    <property type="molecule type" value="Genomic_DNA"/>
</dbReference>
<dbReference type="InterPro" id="IPR011650">
    <property type="entry name" value="Peptidase_M20_dimer"/>
</dbReference>
<gene>
    <name evidence="7" type="ORF">HMPREF9449_02272</name>
</gene>
<dbReference type="AlphaFoldDB" id="H1DIP3"/>
<protein>
    <recommendedName>
        <fullName evidence="6">Peptidase M20 dimerisation domain-containing protein</fullName>
    </recommendedName>
</protein>
<evidence type="ECO:0000256" key="3">
    <source>
        <dbReference type="ARBA" id="ARBA00022801"/>
    </source>
</evidence>
<proteinExistence type="predicted"/>
<evidence type="ECO:0000256" key="4">
    <source>
        <dbReference type="ARBA" id="ARBA00022833"/>
    </source>
</evidence>
<comment type="caution">
    <text evidence="7">The sequence shown here is derived from an EMBL/GenBank/DDBJ whole genome shotgun (WGS) entry which is preliminary data.</text>
</comment>
<dbReference type="GO" id="GO:0046872">
    <property type="term" value="F:metal ion binding"/>
    <property type="evidence" value="ECO:0007669"/>
    <property type="project" value="UniProtKB-KW"/>
</dbReference>
<dbReference type="eggNOG" id="COG0624">
    <property type="taxonomic scope" value="Bacteria"/>
</dbReference>
<dbReference type="PATRIC" id="fig|742817.3.peg.2433"/>
<name>H1DIP3_9BACT</name>
<feature type="domain" description="Peptidase M20 dimerisation" evidence="6">
    <location>
        <begin position="163"/>
        <end position="266"/>
    </location>
</feature>
<dbReference type="Pfam" id="PF07687">
    <property type="entry name" value="M20_dimer"/>
    <property type="match status" value="1"/>
</dbReference>
<dbReference type="SUPFAM" id="SSF55031">
    <property type="entry name" value="Bacterial exopeptidase dimerisation domain"/>
    <property type="match status" value="1"/>
</dbReference>
<dbReference type="GeneID" id="98069819"/>
<dbReference type="InterPro" id="IPR002933">
    <property type="entry name" value="Peptidase_M20"/>
</dbReference>
<dbReference type="GO" id="GO:0008777">
    <property type="term" value="F:acetylornithine deacetylase activity"/>
    <property type="evidence" value="ECO:0007669"/>
    <property type="project" value="TreeGrafter"/>
</dbReference>
<dbReference type="PANTHER" id="PTHR43808:SF31">
    <property type="entry name" value="N-ACETYL-L-CITRULLINE DEACETYLASE"/>
    <property type="match status" value="1"/>
</dbReference>
<evidence type="ECO:0000259" key="6">
    <source>
        <dbReference type="Pfam" id="PF07687"/>
    </source>
</evidence>
<accession>H1DIP3</accession>
<dbReference type="GO" id="GO:0006526">
    <property type="term" value="P:L-arginine biosynthetic process"/>
    <property type="evidence" value="ECO:0007669"/>
    <property type="project" value="TreeGrafter"/>
</dbReference>
<dbReference type="STRING" id="742817.HMPREF9449_02272"/>
<sequence>MQASEAIDLLMKIISIPSFSGEEDRVADLMEMTWAKLGYQAYRKGNNVWVRSHYFDPAKPTVLLEAHIDTVKPNAAWTFDPFCPEIREGKLFGLGSNDTGGSIVSMWAAFLQLDRKAQPYNLIYLNAAEEENTGKKGIQSVVKELDGIALAFIGEPTGMQAAVAEKGLMVLDCIAKGKAGHAAREEGVNAIYEALPDIEWFRNYRFGKVSDLLGEVKMTVTGIQAGSLHNVVPAECRFMVDIRVNEYYSNTEIYETIRSQIKSEIKPRSFSLNSSSISENHPIVERCKSLGLATYGSPTTSDQAVIPWTSLKIGPGDSARSHTADEYIYLKEIEEGIELFVRLLDNFQLNI</sequence>
<reference evidence="7 8" key="1">
    <citation type="submission" date="2012-01" db="EMBL/GenBank/DDBJ databases">
        <title>The Genome Sequence of Odoribacter laneus YIT 12061.</title>
        <authorList>
            <consortium name="The Broad Institute Genome Sequencing Platform"/>
            <person name="Earl A."/>
            <person name="Ward D."/>
            <person name="Feldgarden M."/>
            <person name="Gevers D."/>
            <person name="Morotomi M."/>
            <person name="Young S.K."/>
            <person name="Zeng Q."/>
            <person name="Gargeya S."/>
            <person name="Fitzgerald M."/>
            <person name="Haas B."/>
            <person name="Abouelleil A."/>
            <person name="Alvarado L."/>
            <person name="Arachchi H.M."/>
            <person name="Berlin A."/>
            <person name="Chapman S.B."/>
            <person name="Gearin G."/>
            <person name="Goldberg J."/>
            <person name="Griggs A."/>
            <person name="Gujja S."/>
            <person name="Hansen M."/>
            <person name="Heiman D."/>
            <person name="Howarth C."/>
            <person name="Larimer J."/>
            <person name="Lui A."/>
            <person name="MacDonald P.J.P."/>
            <person name="McCowen C."/>
            <person name="Montmayeur A."/>
            <person name="Murphy C."/>
            <person name="Neiman D."/>
            <person name="Pearson M."/>
            <person name="Priest M."/>
            <person name="Roberts A."/>
            <person name="Saif S."/>
            <person name="Shea T."/>
            <person name="Sisk P."/>
            <person name="Stolte C."/>
            <person name="Sykes S."/>
            <person name="Wortman J."/>
            <person name="Nusbaum C."/>
            <person name="Birren B."/>
        </authorList>
    </citation>
    <scope>NUCLEOTIDE SEQUENCE [LARGE SCALE GENOMIC DNA]</scope>
    <source>
        <strain evidence="7 8">YIT 12061</strain>
    </source>
</reference>
<dbReference type="Gene3D" id="3.40.630.10">
    <property type="entry name" value="Zn peptidases"/>
    <property type="match status" value="1"/>
</dbReference>
<dbReference type="InterPro" id="IPR050072">
    <property type="entry name" value="Peptidase_M20A"/>
</dbReference>
<evidence type="ECO:0000256" key="5">
    <source>
        <dbReference type="ARBA" id="ARBA00023285"/>
    </source>
</evidence>
<evidence type="ECO:0000256" key="1">
    <source>
        <dbReference type="ARBA" id="ARBA00001947"/>
    </source>
</evidence>
<dbReference type="CDD" id="cd05651">
    <property type="entry name" value="M20_ArgE_DapE-like"/>
    <property type="match status" value="1"/>
</dbReference>
<evidence type="ECO:0000313" key="8">
    <source>
        <dbReference type="Proteomes" id="UP000004892"/>
    </source>
</evidence>
<organism evidence="7 8">
    <name type="scientific">Odoribacter laneus YIT 12061</name>
    <dbReference type="NCBI Taxonomy" id="742817"/>
    <lineage>
        <taxon>Bacteria</taxon>
        <taxon>Pseudomonadati</taxon>
        <taxon>Bacteroidota</taxon>
        <taxon>Bacteroidia</taxon>
        <taxon>Bacteroidales</taxon>
        <taxon>Odoribacteraceae</taxon>
        <taxon>Odoribacter</taxon>
    </lineage>
</organism>
<dbReference type="Pfam" id="PF01546">
    <property type="entry name" value="Peptidase_M20"/>
    <property type="match status" value="1"/>
</dbReference>
<dbReference type="RefSeq" id="WP_009137419.1">
    <property type="nucleotide sequence ID" value="NZ_JH594596.1"/>
</dbReference>
<keyword evidence="5" id="KW-0170">Cobalt</keyword>
<keyword evidence="8" id="KW-1185">Reference proteome</keyword>
<dbReference type="SUPFAM" id="SSF53187">
    <property type="entry name" value="Zn-dependent exopeptidases"/>
    <property type="match status" value="1"/>
</dbReference>
<dbReference type="Proteomes" id="UP000004892">
    <property type="component" value="Unassembled WGS sequence"/>
</dbReference>